<feature type="coiled-coil region" evidence="1">
    <location>
        <begin position="106"/>
        <end position="168"/>
    </location>
</feature>
<dbReference type="OrthoDB" id="3199595at2"/>
<dbReference type="PANTHER" id="PTHR37293:SF7">
    <property type="entry name" value="HYPOTHETICAL PHAGE PROTEIN"/>
    <property type="match status" value="1"/>
</dbReference>
<evidence type="ECO:0000313" key="4">
    <source>
        <dbReference type="Proteomes" id="UP000308489"/>
    </source>
</evidence>
<dbReference type="InterPro" id="IPR010056">
    <property type="entry name" value="Phage_rep_org__N"/>
</dbReference>
<accession>A0A4U9RQH5</accession>
<dbReference type="AlphaFoldDB" id="A0A4U9RQH5"/>
<dbReference type="Pfam" id="PF09681">
    <property type="entry name" value="Phage_rep_org_N"/>
    <property type="match status" value="1"/>
</dbReference>
<dbReference type="PANTHER" id="PTHR37293">
    <property type="entry name" value="PHAGE REPLICATION PROTEIN-RELATED"/>
    <property type="match status" value="1"/>
</dbReference>
<evidence type="ECO:0000256" key="1">
    <source>
        <dbReference type="SAM" id="Coils"/>
    </source>
</evidence>
<feature type="domain" description="Phage replisome organiser N-terminal" evidence="2">
    <location>
        <begin position="6"/>
        <end position="125"/>
    </location>
</feature>
<protein>
    <submittedName>
        <fullName evidence="3">Phage protein</fullName>
    </submittedName>
</protein>
<dbReference type="NCBIfam" id="TIGR01714">
    <property type="entry name" value="phage_rep_org_N"/>
    <property type="match status" value="1"/>
</dbReference>
<reference evidence="3 4" key="1">
    <citation type="submission" date="2019-05" db="EMBL/GenBank/DDBJ databases">
        <authorList>
            <consortium name="Pathogen Informatics"/>
        </authorList>
    </citation>
    <scope>NUCLEOTIDE SEQUENCE [LARGE SCALE GENOMIC DNA]</scope>
    <source>
        <strain evidence="3 4">NCTC503</strain>
    </source>
</reference>
<dbReference type="RefSeq" id="WP_138210741.1">
    <property type="nucleotide sequence ID" value="NZ_CBCRUQ010000024.1"/>
</dbReference>
<sequence length="306" mass="36031">MSEVKWIKIVTDIFDDEKVLLIESMPEADSIIVIWFKLLCLAGKKNNSGVFLLNDRIPYTDEMLSTIFRRPINTIRLALKTFEGFGMIEMVNNTITIPNWSKHQTLDQIEERNKYMKNYMRNYREKQKLLASGECEVNGKVNSKTNNKINSKVNVSELEEEVERERELDIDNNNISKDALNTKVQPIVEKWNSLELQKIISINPGTNRYKLLNARVKEYGLDKVIYAIDNINKSSFLKGQNNKGWTITFDWLIKPNNFIKVLEGNYEDKIPTNNFKRKYDKKNSFCDYEQRNYDFNDLERKILGWD</sequence>
<proteinExistence type="predicted"/>
<dbReference type="EMBL" id="LR590481">
    <property type="protein sequence ID" value="VTQ93781.1"/>
    <property type="molecule type" value="Genomic_DNA"/>
</dbReference>
<gene>
    <name evidence="3" type="ORF">NCTC503_02181</name>
</gene>
<evidence type="ECO:0000313" key="3">
    <source>
        <dbReference type="EMBL" id="VTQ93781.1"/>
    </source>
</evidence>
<organism evidence="3 4">
    <name type="scientific">Hathewaya histolytica</name>
    <name type="common">Clostridium histolyticum</name>
    <dbReference type="NCBI Taxonomy" id="1498"/>
    <lineage>
        <taxon>Bacteria</taxon>
        <taxon>Bacillati</taxon>
        <taxon>Bacillota</taxon>
        <taxon>Clostridia</taxon>
        <taxon>Eubacteriales</taxon>
        <taxon>Clostridiaceae</taxon>
        <taxon>Hathewaya</taxon>
    </lineage>
</organism>
<keyword evidence="1" id="KW-0175">Coiled coil</keyword>
<evidence type="ECO:0000259" key="2">
    <source>
        <dbReference type="Pfam" id="PF09681"/>
    </source>
</evidence>
<dbReference type="KEGG" id="hhw:NCTC503_02181"/>
<keyword evidence="4" id="KW-1185">Reference proteome</keyword>
<dbReference type="InterPro" id="IPR053162">
    <property type="entry name" value="DnaD"/>
</dbReference>
<dbReference type="Proteomes" id="UP000308489">
    <property type="component" value="Chromosome 1"/>
</dbReference>
<name>A0A4U9RQH5_HATHI</name>